<dbReference type="Pfam" id="PF03061">
    <property type="entry name" value="4HBT"/>
    <property type="match status" value="1"/>
</dbReference>
<protein>
    <submittedName>
        <fullName evidence="4">PaaI family thioesterase</fullName>
        <ecNumber evidence="4">3.1.2.-</ecNumber>
    </submittedName>
</protein>
<name>A0ABV6CVR9_9SPHN</name>
<evidence type="ECO:0000256" key="2">
    <source>
        <dbReference type="ARBA" id="ARBA00022801"/>
    </source>
</evidence>
<feature type="domain" description="Thioesterase" evidence="3">
    <location>
        <begin position="62"/>
        <end position="138"/>
    </location>
</feature>
<proteinExistence type="inferred from homology"/>
<dbReference type="InterPro" id="IPR029069">
    <property type="entry name" value="HotDog_dom_sf"/>
</dbReference>
<sequence length="152" mass="16714">MAQGGTFIHEPDPDFPGWHSWRLDDGSRFNSQGLGRMIIRREGERGARVRLVEPETRHSNLHGNVHGGVTLALIDVAMFAAIYTVLGADAAGSVTLDLHNQFIGAGRVGEPLDVVCEVMKETRRLVFLRGTVEQDEHLVSSFVGTLRKPSAR</sequence>
<dbReference type="InterPro" id="IPR039298">
    <property type="entry name" value="ACOT13"/>
</dbReference>
<evidence type="ECO:0000259" key="3">
    <source>
        <dbReference type="Pfam" id="PF03061"/>
    </source>
</evidence>
<comment type="similarity">
    <text evidence="1">Belongs to the thioesterase PaaI family.</text>
</comment>
<keyword evidence="2 4" id="KW-0378">Hydrolase</keyword>
<reference evidence="4 5" key="1">
    <citation type="submission" date="2024-09" db="EMBL/GenBank/DDBJ databases">
        <authorList>
            <person name="Sun Q."/>
            <person name="Mori K."/>
        </authorList>
    </citation>
    <scope>NUCLEOTIDE SEQUENCE [LARGE SCALE GENOMIC DNA]</scope>
    <source>
        <strain evidence="4 5">CCM 7706</strain>
    </source>
</reference>
<dbReference type="RefSeq" id="WP_379487588.1">
    <property type="nucleotide sequence ID" value="NZ_JBHLWK010000013.1"/>
</dbReference>
<gene>
    <name evidence="4" type="ORF">ACFFJC_11145</name>
</gene>
<dbReference type="GO" id="GO:0016787">
    <property type="term" value="F:hydrolase activity"/>
    <property type="evidence" value="ECO:0007669"/>
    <property type="project" value="UniProtKB-KW"/>
</dbReference>
<organism evidence="4 5">
    <name type="scientific">Novosphingobium soli</name>
    <dbReference type="NCBI Taxonomy" id="574956"/>
    <lineage>
        <taxon>Bacteria</taxon>
        <taxon>Pseudomonadati</taxon>
        <taxon>Pseudomonadota</taxon>
        <taxon>Alphaproteobacteria</taxon>
        <taxon>Sphingomonadales</taxon>
        <taxon>Sphingomonadaceae</taxon>
        <taxon>Novosphingobium</taxon>
    </lineage>
</organism>
<evidence type="ECO:0000313" key="5">
    <source>
        <dbReference type="Proteomes" id="UP001589798"/>
    </source>
</evidence>
<accession>A0ABV6CVR9</accession>
<comment type="caution">
    <text evidence="4">The sequence shown here is derived from an EMBL/GenBank/DDBJ whole genome shotgun (WGS) entry which is preliminary data.</text>
</comment>
<dbReference type="PANTHER" id="PTHR21660:SF1">
    <property type="entry name" value="ACYL-COENZYME A THIOESTERASE 13"/>
    <property type="match status" value="1"/>
</dbReference>
<dbReference type="NCBIfam" id="TIGR00369">
    <property type="entry name" value="unchar_dom_1"/>
    <property type="match status" value="1"/>
</dbReference>
<evidence type="ECO:0000256" key="1">
    <source>
        <dbReference type="ARBA" id="ARBA00008324"/>
    </source>
</evidence>
<dbReference type="PANTHER" id="PTHR21660">
    <property type="entry name" value="THIOESTERASE SUPERFAMILY MEMBER-RELATED"/>
    <property type="match status" value="1"/>
</dbReference>
<dbReference type="SUPFAM" id="SSF54637">
    <property type="entry name" value="Thioesterase/thiol ester dehydrase-isomerase"/>
    <property type="match status" value="1"/>
</dbReference>
<dbReference type="Proteomes" id="UP001589798">
    <property type="component" value="Unassembled WGS sequence"/>
</dbReference>
<dbReference type="CDD" id="cd03443">
    <property type="entry name" value="PaaI_thioesterase"/>
    <property type="match status" value="1"/>
</dbReference>
<dbReference type="EMBL" id="JBHLWK010000013">
    <property type="protein sequence ID" value="MFC0204828.1"/>
    <property type="molecule type" value="Genomic_DNA"/>
</dbReference>
<dbReference type="InterPro" id="IPR006683">
    <property type="entry name" value="Thioestr_dom"/>
</dbReference>
<dbReference type="EC" id="3.1.2.-" evidence="4"/>
<evidence type="ECO:0000313" key="4">
    <source>
        <dbReference type="EMBL" id="MFC0204828.1"/>
    </source>
</evidence>
<dbReference type="InterPro" id="IPR003736">
    <property type="entry name" value="PAAI_dom"/>
</dbReference>
<dbReference type="Gene3D" id="3.10.129.10">
    <property type="entry name" value="Hotdog Thioesterase"/>
    <property type="match status" value="1"/>
</dbReference>
<keyword evidence="5" id="KW-1185">Reference proteome</keyword>